<reference evidence="1 2" key="1">
    <citation type="submission" date="2018-06" db="EMBL/GenBank/DDBJ databases">
        <authorList>
            <consortium name="Pathogen Informatics"/>
            <person name="Doyle S."/>
        </authorList>
    </citation>
    <scope>NUCLEOTIDE SEQUENCE [LARGE SCALE GENOMIC DNA]</scope>
    <source>
        <strain evidence="1 2">NCTC10767</strain>
    </source>
</reference>
<accession>A0A376CY80</accession>
<protein>
    <submittedName>
        <fullName evidence="1">Uncharacterized protein</fullName>
    </submittedName>
</protein>
<evidence type="ECO:0000313" key="2">
    <source>
        <dbReference type="Proteomes" id="UP000254647"/>
    </source>
</evidence>
<dbReference type="AlphaFoldDB" id="A0A376CY80"/>
<sequence>MENYICCPVCDSTRIRERHIGKRQELLLVAYQAH</sequence>
<dbReference type="Proteomes" id="UP000254647">
    <property type="component" value="Unassembled WGS sequence"/>
</dbReference>
<organism evidence="1 2">
    <name type="scientific">Escherichia coli</name>
    <dbReference type="NCBI Taxonomy" id="562"/>
    <lineage>
        <taxon>Bacteria</taxon>
        <taxon>Pseudomonadati</taxon>
        <taxon>Pseudomonadota</taxon>
        <taxon>Gammaproteobacteria</taxon>
        <taxon>Enterobacterales</taxon>
        <taxon>Enterobacteriaceae</taxon>
        <taxon>Escherichia</taxon>
    </lineage>
</organism>
<gene>
    <name evidence="1" type="ORF">NCTC10767_01119</name>
</gene>
<name>A0A376CY80_ECOLX</name>
<proteinExistence type="predicted"/>
<dbReference type="EMBL" id="UFXW01000004">
    <property type="protein sequence ID" value="STC76482.1"/>
    <property type="molecule type" value="Genomic_DNA"/>
</dbReference>
<evidence type="ECO:0000313" key="1">
    <source>
        <dbReference type="EMBL" id="STC76482.1"/>
    </source>
</evidence>